<feature type="binding site" evidence="7">
    <location>
        <position position="143"/>
    </location>
    <ligand>
        <name>substrate</name>
    </ligand>
</feature>
<comment type="cofactor">
    <cofactor evidence="8">
        <name>a divalent metal cation</name>
        <dbReference type="ChEBI" id="CHEBI:60240"/>
    </cofactor>
    <text evidence="8">Binds 1 divalent metal cation per subunit.</text>
</comment>
<evidence type="ECO:0000256" key="4">
    <source>
        <dbReference type="ARBA" id="ARBA00023277"/>
    </source>
</evidence>
<proteinExistence type="inferred from homology"/>
<dbReference type="InterPro" id="IPR003764">
    <property type="entry name" value="GlcNAc_6-P_deAcase"/>
</dbReference>
<feature type="domain" description="Amidohydrolase-related" evidence="9">
    <location>
        <begin position="51"/>
        <end position="385"/>
    </location>
</feature>
<dbReference type="Gene3D" id="2.30.40.10">
    <property type="entry name" value="Urease, subunit C, domain 1"/>
    <property type="match status" value="1"/>
</dbReference>
<evidence type="ECO:0000256" key="3">
    <source>
        <dbReference type="ARBA" id="ARBA00022801"/>
    </source>
</evidence>
<dbReference type="InterPro" id="IPR011059">
    <property type="entry name" value="Metal-dep_hydrolase_composite"/>
</dbReference>
<evidence type="ECO:0000256" key="8">
    <source>
        <dbReference type="PIRSR" id="PIRSR038994-3"/>
    </source>
</evidence>
<dbReference type="Gene3D" id="3.20.20.140">
    <property type="entry name" value="Metal-dependent hydrolases"/>
    <property type="match status" value="1"/>
</dbReference>
<dbReference type="PANTHER" id="PTHR11113:SF14">
    <property type="entry name" value="N-ACETYLGLUCOSAMINE-6-PHOSPHATE DEACETYLASE"/>
    <property type="match status" value="1"/>
</dbReference>
<dbReference type="InterPro" id="IPR032466">
    <property type="entry name" value="Metal_Hydrolase"/>
</dbReference>
<evidence type="ECO:0000256" key="7">
    <source>
        <dbReference type="PIRSR" id="PIRSR038994-2"/>
    </source>
</evidence>
<dbReference type="PANTHER" id="PTHR11113">
    <property type="entry name" value="N-ACETYLGLUCOSAMINE-6-PHOSPHATE DEACETYLASE"/>
    <property type="match status" value="1"/>
</dbReference>
<dbReference type="GO" id="GO:0008448">
    <property type="term" value="F:N-acetylglucosamine-6-phosphate deacetylase activity"/>
    <property type="evidence" value="ECO:0007669"/>
    <property type="project" value="InterPro"/>
</dbReference>
<feature type="binding site" evidence="7">
    <location>
        <position position="230"/>
    </location>
    <ligand>
        <name>substrate</name>
    </ligand>
</feature>
<dbReference type="CDD" id="cd00854">
    <property type="entry name" value="NagA"/>
    <property type="match status" value="1"/>
</dbReference>
<dbReference type="Pfam" id="PF01979">
    <property type="entry name" value="Amidohydro_1"/>
    <property type="match status" value="1"/>
</dbReference>
<dbReference type="SUPFAM" id="SSF51338">
    <property type="entry name" value="Composite domain of metallo-dependent hydrolases"/>
    <property type="match status" value="1"/>
</dbReference>
<keyword evidence="4 5" id="KW-0119">Carbohydrate metabolism</keyword>
<reference evidence="10 11" key="1">
    <citation type="submission" date="2016-10" db="EMBL/GenBank/DDBJ databases">
        <authorList>
            <person name="Varghese N."/>
            <person name="Submissions S."/>
        </authorList>
    </citation>
    <scope>NUCLEOTIDE SEQUENCE [LARGE SCALE GENOMIC DNA]</scope>
    <source>
        <strain evidence="10 11">DSM 20586</strain>
    </source>
</reference>
<feature type="active site" description="Proton donor/acceptor" evidence="6">
    <location>
        <position position="277"/>
    </location>
</feature>
<evidence type="ECO:0000256" key="5">
    <source>
        <dbReference type="PIRNR" id="PIRNR038994"/>
    </source>
</evidence>
<dbReference type="SUPFAM" id="SSF51556">
    <property type="entry name" value="Metallo-dependent hydrolases"/>
    <property type="match status" value="1"/>
</dbReference>
<feature type="binding site" evidence="7">
    <location>
        <begin position="315"/>
        <end position="317"/>
    </location>
    <ligand>
        <name>substrate</name>
    </ligand>
</feature>
<dbReference type="NCBIfam" id="TIGR00221">
    <property type="entry name" value="nagA"/>
    <property type="match status" value="1"/>
</dbReference>
<comment type="similarity">
    <text evidence="1 5">Belongs to the metallo-dependent hydrolases superfamily. NagA family.</text>
</comment>
<keyword evidence="3 5" id="KW-0378">Hydrolase</keyword>
<evidence type="ECO:0000259" key="9">
    <source>
        <dbReference type="Pfam" id="PF01979"/>
    </source>
</evidence>
<protein>
    <submittedName>
        <fullName evidence="10">N-acetylglucosamine-6-phosphate deacetylase</fullName>
    </submittedName>
</protein>
<gene>
    <name evidence="10" type="ORF">SAMN04489746_1262</name>
</gene>
<dbReference type="PIRSF" id="PIRSF038994">
    <property type="entry name" value="NagA"/>
    <property type="match status" value="1"/>
</dbReference>
<dbReference type="GO" id="GO:0006046">
    <property type="term" value="P:N-acetylglucosamine catabolic process"/>
    <property type="evidence" value="ECO:0007669"/>
    <property type="project" value="TreeGrafter"/>
</dbReference>
<evidence type="ECO:0000313" key="11">
    <source>
        <dbReference type="Proteomes" id="UP000183687"/>
    </source>
</evidence>
<dbReference type="Proteomes" id="UP000183687">
    <property type="component" value="Unassembled WGS sequence"/>
</dbReference>
<evidence type="ECO:0000313" key="10">
    <source>
        <dbReference type="EMBL" id="SEB90807.1"/>
    </source>
</evidence>
<dbReference type="EMBL" id="FNSH01000001">
    <property type="protein sequence ID" value="SEB90807.1"/>
    <property type="molecule type" value="Genomic_DNA"/>
</dbReference>
<evidence type="ECO:0000256" key="2">
    <source>
        <dbReference type="ARBA" id="ARBA00022723"/>
    </source>
</evidence>
<accession>A0AB38A7P2</accession>
<evidence type="ECO:0000256" key="6">
    <source>
        <dbReference type="PIRSR" id="PIRSR038994-1"/>
    </source>
</evidence>
<dbReference type="GO" id="GO:0046872">
    <property type="term" value="F:metal ion binding"/>
    <property type="evidence" value="ECO:0007669"/>
    <property type="project" value="UniProtKB-KW"/>
</dbReference>
<dbReference type="RefSeq" id="WP_002564071.1">
    <property type="nucleotide sequence ID" value="NZ_CALJSN010000009.1"/>
</dbReference>
<feature type="binding site" evidence="8">
    <location>
        <position position="219"/>
    </location>
    <ligand>
        <name>Zn(2+)</name>
        <dbReference type="ChEBI" id="CHEBI:29105"/>
    </ligand>
</feature>
<feature type="binding site" evidence="8">
    <location>
        <position position="198"/>
    </location>
    <ligand>
        <name>Zn(2+)</name>
        <dbReference type="ChEBI" id="CHEBI:29105"/>
    </ligand>
</feature>
<feature type="binding site" evidence="7">
    <location>
        <begin position="222"/>
        <end position="223"/>
    </location>
    <ligand>
        <name>substrate</name>
    </ligand>
</feature>
<feature type="binding site" evidence="8">
    <location>
        <position position="132"/>
    </location>
    <ligand>
        <name>Zn(2+)</name>
        <dbReference type="ChEBI" id="CHEBI:29105"/>
    </ligand>
</feature>
<organism evidence="10 11">
    <name type="scientific">Atopobium minutum</name>
    <dbReference type="NCBI Taxonomy" id="1381"/>
    <lineage>
        <taxon>Bacteria</taxon>
        <taxon>Bacillati</taxon>
        <taxon>Actinomycetota</taxon>
        <taxon>Coriobacteriia</taxon>
        <taxon>Coriobacteriales</taxon>
        <taxon>Atopobiaceae</taxon>
        <taxon>Atopobium</taxon>
    </lineage>
</organism>
<keyword evidence="2 8" id="KW-0479">Metal-binding</keyword>
<evidence type="ECO:0000256" key="1">
    <source>
        <dbReference type="ARBA" id="ARBA00010716"/>
    </source>
</evidence>
<dbReference type="AlphaFoldDB" id="A0AB38A7P2"/>
<dbReference type="InterPro" id="IPR006680">
    <property type="entry name" value="Amidohydro-rel"/>
</dbReference>
<feature type="binding site" evidence="7">
    <location>
        <position position="254"/>
    </location>
    <ligand>
        <name>substrate</name>
    </ligand>
</feature>
<comment type="caution">
    <text evidence="10">The sequence shown here is derived from an EMBL/GenBank/DDBJ whole genome shotgun (WGS) entry which is preliminary data.</text>
</comment>
<name>A0AB38A7P2_9ACTN</name>
<sequence>MSSYFVKASKFVLPGYVASEGYLEVVDGLFGEVVAEVPEGAEVLDYSGCWVAPGYVDTHIHGFAGHDVMDCDAQGLNEASVELAKHGTTSWVATTLTQPADQIKAACAAVCEAVEAREDGFVGANIDGIYLEGPFFTEKHKGAQNPDHMCDPDIDLFCDWQEAAHGLICKSALAPEREGSLQYSTALHGMGVVVALGHSDASYEQGMAAVAAGATAFVHTYNGMSGLNHRNPGLVGCAMTAASTYAELICDGMHVLPAAVQALVNARGWEHVVLVSDCLRCGGMPAGDYFLGDFPIRLTGGLARLKQSDGSLGSIAGSVLTLDQAVRNVVEWSVVTAEQGIRMASEVAAKSAGIDDICGLMLPGRSADFNVLDADLMVVDTFVGGLQVQK</sequence>